<feature type="compositionally biased region" description="Basic and acidic residues" evidence="1">
    <location>
        <begin position="163"/>
        <end position="183"/>
    </location>
</feature>
<evidence type="ECO:0000313" key="3">
    <source>
        <dbReference type="Proteomes" id="UP001213000"/>
    </source>
</evidence>
<feature type="region of interest" description="Disordered" evidence="1">
    <location>
        <begin position="124"/>
        <end position="183"/>
    </location>
</feature>
<comment type="caution">
    <text evidence="2">The sequence shown here is derived from an EMBL/GenBank/DDBJ whole genome shotgun (WGS) entry which is preliminary data.</text>
</comment>
<accession>A0AAD5YTY0</accession>
<evidence type="ECO:0000313" key="2">
    <source>
        <dbReference type="EMBL" id="KAJ3572019.1"/>
    </source>
</evidence>
<organism evidence="2 3">
    <name type="scientific">Leucocoprinus birnbaumii</name>
    <dbReference type="NCBI Taxonomy" id="56174"/>
    <lineage>
        <taxon>Eukaryota</taxon>
        <taxon>Fungi</taxon>
        <taxon>Dikarya</taxon>
        <taxon>Basidiomycota</taxon>
        <taxon>Agaricomycotina</taxon>
        <taxon>Agaricomycetes</taxon>
        <taxon>Agaricomycetidae</taxon>
        <taxon>Agaricales</taxon>
        <taxon>Agaricineae</taxon>
        <taxon>Agaricaceae</taxon>
        <taxon>Leucocoprinus</taxon>
    </lineage>
</organism>
<evidence type="ECO:0000256" key="1">
    <source>
        <dbReference type="SAM" id="MobiDB-lite"/>
    </source>
</evidence>
<dbReference type="Proteomes" id="UP001213000">
    <property type="component" value="Unassembled WGS sequence"/>
</dbReference>
<name>A0AAD5YTY0_9AGAR</name>
<feature type="compositionally biased region" description="Low complexity" evidence="1">
    <location>
        <begin position="133"/>
        <end position="142"/>
    </location>
</feature>
<proteinExistence type="predicted"/>
<gene>
    <name evidence="2" type="ORF">NP233_g3360</name>
</gene>
<dbReference type="AlphaFoldDB" id="A0AAD5YTY0"/>
<feature type="region of interest" description="Disordered" evidence="1">
    <location>
        <begin position="71"/>
        <end position="101"/>
    </location>
</feature>
<sequence length="183" mass="19304">MKSASDPDVAFMKSVSTADNTRLPPMSTMLSMAEQEVLRNEDALKSVVAVEVGKAVRELLVTLGITASTATSTRVGGGGEEPVRTPETINSTQSALHLKRKRSEAGIVIETSFEIGTLNVYMNLSPPQPRSPPNSAAAAPTPVKRQKIDDAGSPVRAAGSGPSHERENEKEKNAAPPSGDKKD</sequence>
<protein>
    <submittedName>
        <fullName evidence="2">Uncharacterized protein</fullName>
    </submittedName>
</protein>
<keyword evidence="3" id="KW-1185">Reference proteome</keyword>
<reference evidence="2" key="1">
    <citation type="submission" date="2022-07" db="EMBL/GenBank/DDBJ databases">
        <title>Genome Sequence of Leucocoprinus birnbaumii.</title>
        <authorList>
            <person name="Buettner E."/>
        </authorList>
    </citation>
    <scope>NUCLEOTIDE SEQUENCE</scope>
    <source>
        <strain evidence="2">VT141</strain>
    </source>
</reference>
<dbReference type="EMBL" id="JANIEX010000160">
    <property type="protein sequence ID" value="KAJ3572019.1"/>
    <property type="molecule type" value="Genomic_DNA"/>
</dbReference>